<proteinExistence type="predicted"/>
<feature type="compositionally biased region" description="Acidic residues" evidence="1">
    <location>
        <begin position="805"/>
        <end position="816"/>
    </location>
</feature>
<sequence length="895" mass="104594">MDEELPVDIFRRIVGFSVNSRTLLDLWDVNESAKEAIRKEIRKLSKKGPLKIDLCRFFREENPFQLEFFDFEQKEKKKELHDKIRELARLLERLLEIGVNFDLENLNSRALGFQAVIDEQYLPRAPFMLQKKMMHILEKFQSSTISISPIFMRPSRMIRSFRHRLDQITTLDLGNMKSLAACKLRSTVLPSLEKLENFTWNHANHSIIHKIPNKDQLKSLNLTFHIIGRPNFVEFQFLKDFRNLEALYFGFTVPHNPSRMEMDVLLNLYQAIWSRKHGNLLESYPKIRNLGFWNVPEKIFQQLSKRRLPLESLNFGSLDQSLTKLCSFDSVLQAFFKFEELENALDYPVVKHLNVSGKFEKLVENTKNLKNLSETVQKSAKTLENQSEIVQNRRKTSKIIRKMIQKSVKMSLKQPENSQKSVKNVKNQSGKMNLHTMPAVGLDYYLPNLMNRINQYPGIQTISLLFKCIFHAQMTSSWSMETKKEKNSRRRPILDATYTEFKLHSEGLCGLLDLDRQLPQSLEKCEISLNLPAETGRKVIPSILDFIQKLGSLNDFPELVEFHIQILGVKCFEQLIHQIGEHLGPHLHRISIYAPLNCTDKSSAKRQMTRIAELFPRATEILLPVDFFRILMSESAQNSPNWHQKITKLARKHPFDMEKCRISTGFLPRGNAFMPKGEEPREMTQEEEEREIEELDESMIGNGGVEMIEDDDWIVDDDDDDGEEVEGDETNDFENTEIVYESEEDELDDLERKLEQESDRRHEKWQKKQKKRVILEDSEDDDDDVENKENLDDSHDVVDWNNLSEGEEDSDADDDDGNRNGLFDDQAVESDREESEDDVADEEAEDEEEPELESLDDSDDERLFENGPSRKRQIEQQQRNAKRRRIVISDDEEED</sequence>
<dbReference type="OrthoDB" id="5840759at2759"/>
<feature type="compositionally biased region" description="Acidic residues" evidence="1">
    <location>
        <begin position="826"/>
        <end position="862"/>
    </location>
</feature>
<protein>
    <submittedName>
        <fullName evidence="2">Uncharacterized protein</fullName>
    </submittedName>
</protein>
<reference evidence="3" key="1">
    <citation type="submission" date="2017-10" db="EMBL/GenBank/DDBJ databases">
        <title>Rapid genome shrinkage in a self-fertile nematode reveals novel sperm competition proteins.</title>
        <authorList>
            <person name="Yin D."/>
            <person name="Schwarz E.M."/>
            <person name="Thomas C.G."/>
            <person name="Felde R.L."/>
            <person name="Korf I.F."/>
            <person name="Cutter A.D."/>
            <person name="Schartner C.M."/>
            <person name="Ralston E.J."/>
            <person name="Meyer B.J."/>
            <person name="Haag E.S."/>
        </authorList>
    </citation>
    <scope>NUCLEOTIDE SEQUENCE [LARGE SCALE GENOMIC DNA]</scope>
    <source>
        <strain evidence="3">JU1422</strain>
    </source>
</reference>
<feature type="compositionally biased region" description="Acidic residues" evidence="1">
    <location>
        <begin position="707"/>
        <end position="749"/>
    </location>
</feature>
<dbReference type="EMBL" id="PDUG01000005">
    <property type="protein sequence ID" value="PIC29698.1"/>
    <property type="molecule type" value="Genomic_DNA"/>
</dbReference>
<dbReference type="AlphaFoldDB" id="A0A2G5TR47"/>
<organism evidence="2 3">
    <name type="scientific">Caenorhabditis nigoni</name>
    <dbReference type="NCBI Taxonomy" id="1611254"/>
    <lineage>
        <taxon>Eukaryota</taxon>
        <taxon>Metazoa</taxon>
        <taxon>Ecdysozoa</taxon>
        <taxon>Nematoda</taxon>
        <taxon>Chromadorea</taxon>
        <taxon>Rhabditida</taxon>
        <taxon>Rhabditina</taxon>
        <taxon>Rhabditomorpha</taxon>
        <taxon>Rhabditoidea</taxon>
        <taxon>Rhabditidae</taxon>
        <taxon>Peloderinae</taxon>
        <taxon>Caenorhabditis</taxon>
    </lineage>
</organism>
<evidence type="ECO:0000313" key="2">
    <source>
        <dbReference type="EMBL" id="PIC29698.1"/>
    </source>
</evidence>
<accession>A0A2G5TR47</accession>
<dbReference type="STRING" id="1611254.A0A2G5TR47"/>
<feature type="compositionally biased region" description="Basic and acidic residues" evidence="1">
    <location>
        <begin position="750"/>
        <end position="762"/>
    </location>
</feature>
<evidence type="ECO:0000313" key="3">
    <source>
        <dbReference type="Proteomes" id="UP000230233"/>
    </source>
</evidence>
<feature type="compositionally biased region" description="Acidic residues" evidence="1">
    <location>
        <begin position="685"/>
        <end position="697"/>
    </location>
</feature>
<feature type="compositionally biased region" description="Basic residues" evidence="1">
    <location>
        <begin position="763"/>
        <end position="772"/>
    </location>
</feature>
<gene>
    <name evidence="2" type="primary">Cni-Y32B12B.2</name>
    <name evidence="2" type="synonym">Cnig_chr_V.g21202</name>
    <name evidence="2" type="ORF">B9Z55_021202</name>
</gene>
<evidence type="ECO:0000256" key="1">
    <source>
        <dbReference type="SAM" id="MobiDB-lite"/>
    </source>
</evidence>
<name>A0A2G5TR47_9PELO</name>
<keyword evidence="3" id="KW-1185">Reference proteome</keyword>
<feature type="compositionally biased region" description="Basic and acidic residues" evidence="1">
    <location>
        <begin position="787"/>
        <end position="798"/>
    </location>
</feature>
<comment type="caution">
    <text evidence="2">The sequence shown here is derived from an EMBL/GenBank/DDBJ whole genome shotgun (WGS) entry which is preliminary data.</text>
</comment>
<feature type="compositionally biased region" description="Acidic residues" evidence="1">
    <location>
        <begin position="776"/>
        <end position="786"/>
    </location>
</feature>
<feature type="region of interest" description="Disordered" evidence="1">
    <location>
        <begin position="668"/>
        <end position="895"/>
    </location>
</feature>
<dbReference type="Proteomes" id="UP000230233">
    <property type="component" value="Chromosome V"/>
</dbReference>